<gene>
    <name evidence="3" type="ORF">AAFH49_04060</name>
</gene>
<dbReference type="InterPro" id="IPR013096">
    <property type="entry name" value="Cupin_2"/>
</dbReference>
<comment type="caution">
    <text evidence="3">The sequence shown here is derived from an EMBL/GenBank/DDBJ whole genome shotgun (WGS) entry which is preliminary data.</text>
</comment>
<evidence type="ECO:0000313" key="3">
    <source>
        <dbReference type="EMBL" id="MEL5993369.1"/>
    </source>
</evidence>
<dbReference type="SUPFAM" id="SSF51182">
    <property type="entry name" value="RmlC-like cupins"/>
    <property type="match status" value="1"/>
</dbReference>
<dbReference type="PANTHER" id="PTHR43346:SF1">
    <property type="entry name" value="QUERCETIN 2,3-DIOXYGENASE-RELATED"/>
    <property type="match status" value="1"/>
</dbReference>
<keyword evidence="1" id="KW-0732">Signal</keyword>
<feature type="signal peptide" evidence="1">
    <location>
        <begin position="1"/>
        <end position="19"/>
    </location>
</feature>
<dbReference type="Proteomes" id="UP001479606">
    <property type="component" value="Unassembled WGS sequence"/>
</dbReference>
<dbReference type="Gene3D" id="2.60.120.10">
    <property type="entry name" value="Jelly Rolls"/>
    <property type="match status" value="1"/>
</dbReference>
<feature type="chain" id="PRO_5047103456" evidence="1">
    <location>
        <begin position="20"/>
        <end position="182"/>
    </location>
</feature>
<reference evidence="3 4" key="1">
    <citation type="journal article" date="2018" name="Arch. Microbiol.">
        <title>Hymenobacter segetis sp. nov., isolated from soil.</title>
        <authorList>
            <person name="Ten L.N."/>
            <person name="Lim S.J."/>
            <person name="Kim B.O."/>
            <person name="Kang I.K."/>
            <person name="Jung H.Y."/>
        </authorList>
    </citation>
    <scope>NUCLEOTIDE SEQUENCE [LARGE SCALE GENOMIC DNA]</scope>
    <source>
        <strain evidence="3 4">S7-3-11</strain>
    </source>
</reference>
<name>A0ABU9LRR8_9BACT</name>
<dbReference type="EMBL" id="JBCEVZ010000006">
    <property type="protein sequence ID" value="MEL5993369.1"/>
    <property type="molecule type" value="Genomic_DNA"/>
</dbReference>
<dbReference type="RefSeq" id="WP_342296201.1">
    <property type="nucleotide sequence ID" value="NZ_JBCEVZ010000006.1"/>
</dbReference>
<dbReference type="Pfam" id="PF07883">
    <property type="entry name" value="Cupin_2"/>
    <property type="match status" value="1"/>
</dbReference>
<organism evidence="3 4">
    <name type="scientific">Hymenobacter segetis</name>
    <dbReference type="NCBI Taxonomy" id="2025509"/>
    <lineage>
        <taxon>Bacteria</taxon>
        <taxon>Pseudomonadati</taxon>
        <taxon>Bacteroidota</taxon>
        <taxon>Cytophagia</taxon>
        <taxon>Cytophagales</taxon>
        <taxon>Hymenobacteraceae</taxon>
        <taxon>Hymenobacter</taxon>
    </lineage>
</organism>
<proteinExistence type="predicted"/>
<dbReference type="CDD" id="cd02223">
    <property type="entry name" value="cupin_Bh2720-like"/>
    <property type="match status" value="1"/>
</dbReference>
<evidence type="ECO:0000259" key="2">
    <source>
        <dbReference type="Pfam" id="PF07883"/>
    </source>
</evidence>
<evidence type="ECO:0000256" key="1">
    <source>
        <dbReference type="SAM" id="SignalP"/>
    </source>
</evidence>
<dbReference type="InterPro" id="IPR011051">
    <property type="entry name" value="RmlC_Cupin_sf"/>
</dbReference>
<dbReference type="PANTHER" id="PTHR43346">
    <property type="entry name" value="LIGAND BINDING DOMAIN PROTEIN, PUTATIVE (AFU_ORTHOLOGUE AFUA_6G14370)-RELATED"/>
    <property type="match status" value="1"/>
</dbReference>
<feature type="domain" description="Cupin type-2" evidence="2">
    <location>
        <begin position="82"/>
        <end position="152"/>
    </location>
</feature>
<evidence type="ECO:0000313" key="4">
    <source>
        <dbReference type="Proteomes" id="UP001479606"/>
    </source>
</evidence>
<dbReference type="InterPro" id="IPR014710">
    <property type="entry name" value="RmlC-like_jellyroll"/>
</dbReference>
<dbReference type="PROSITE" id="PS51257">
    <property type="entry name" value="PROKAR_LIPOPROTEIN"/>
    <property type="match status" value="1"/>
</dbReference>
<accession>A0ABU9LRR8</accession>
<protein>
    <submittedName>
        <fullName evidence="3">Cupin domain-containing protein</fullName>
    </submittedName>
</protein>
<keyword evidence="4" id="KW-1185">Reference proteome</keyword>
<dbReference type="InterPro" id="IPR052538">
    <property type="entry name" value="Flavonoid_dioxygenase-like"/>
</dbReference>
<sequence>MKPSAVVPGVMLAFLSACIADSDQPKTAETSGIPPATTVHNAVFRTAPPSKQGFKSNIEQDTRANRDFRHVRYTGQHLQLVLMSLKPGEEIGSETHANADQFFRFEEGTGKCVVNGHEYPVQAGDAVIAPAGSVHNVINTSPTKTLKLYTIYAAPQHQDGVVRATKQEAEQHEARFNGKTTE</sequence>